<reference evidence="1 2" key="1">
    <citation type="journal article" date="2018" name="Mol. Plant">
        <title>The genome of Artemisia annua provides insight into the evolution of Asteraceae family and artemisinin biosynthesis.</title>
        <authorList>
            <person name="Shen Q."/>
            <person name="Zhang L."/>
            <person name="Liao Z."/>
            <person name="Wang S."/>
            <person name="Yan T."/>
            <person name="Shi P."/>
            <person name="Liu M."/>
            <person name="Fu X."/>
            <person name="Pan Q."/>
            <person name="Wang Y."/>
            <person name="Lv Z."/>
            <person name="Lu X."/>
            <person name="Zhang F."/>
            <person name="Jiang W."/>
            <person name="Ma Y."/>
            <person name="Chen M."/>
            <person name="Hao X."/>
            <person name="Li L."/>
            <person name="Tang Y."/>
            <person name="Lv G."/>
            <person name="Zhou Y."/>
            <person name="Sun X."/>
            <person name="Brodelius P.E."/>
            <person name="Rose J.K.C."/>
            <person name="Tang K."/>
        </authorList>
    </citation>
    <scope>NUCLEOTIDE SEQUENCE [LARGE SCALE GENOMIC DNA]</scope>
    <source>
        <strain evidence="2">cv. Huhao1</strain>
        <tissue evidence="1">Leaf</tissue>
    </source>
</reference>
<protein>
    <submittedName>
        <fullName evidence="1">Uncharacterized protein</fullName>
    </submittedName>
</protein>
<dbReference type="EMBL" id="PKPP01000251">
    <property type="protein sequence ID" value="PWA95296.1"/>
    <property type="molecule type" value="Genomic_DNA"/>
</dbReference>
<dbReference type="Proteomes" id="UP000245207">
    <property type="component" value="Unassembled WGS sequence"/>
</dbReference>
<comment type="caution">
    <text evidence="1">The sequence shown here is derived from an EMBL/GenBank/DDBJ whole genome shotgun (WGS) entry which is preliminary data.</text>
</comment>
<organism evidence="1 2">
    <name type="scientific">Artemisia annua</name>
    <name type="common">Sweet wormwood</name>
    <dbReference type="NCBI Taxonomy" id="35608"/>
    <lineage>
        <taxon>Eukaryota</taxon>
        <taxon>Viridiplantae</taxon>
        <taxon>Streptophyta</taxon>
        <taxon>Embryophyta</taxon>
        <taxon>Tracheophyta</taxon>
        <taxon>Spermatophyta</taxon>
        <taxon>Magnoliopsida</taxon>
        <taxon>eudicotyledons</taxon>
        <taxon>Gunneridae</taxon>
        <taxon>Pentapetalae</taxon>
        <taxon>asterids</taxon>
        <taxon>campanulids</taxon>
        <taxon>Asterales</taxon>
        <taxon>Asteraceae</taxon>
        <taxon>Asteroideae</taxon>
        <taxon>Anthemideae</taxon>
        <taxon>Artemisiinae</taxon>
        <taxon>Artemisia</taxon>
    </lineage>
</organism>
<sequence length="66" mass="6920">MTTDVWCGGIAGLGGHLQAIYQLGKSSQQNSEKSKAIRLASQEQACQILAHGGCLEQPDCAGLYLA</sequence>
<dbReference type="AlphaFoldDB" id="A0A2U1QBA4"/>
<accession>A0A2U1QBA4</accession>
<keyword evidence="2" id="KW-1185">Reference proteome</keyword>
<evidence type="ECO:0000313" key="2">
    <source>
        <dbReference type="Proteomes" id="UP000245207"/>
    </source>
</evidence>
<gene>
    <name evidence="1" type="ORF">CTI12_AA049790</name>
</gene>
<name>A0A2U1QBA4_ARTAN</name>
<evidence type="ECO:0000313" key="1">
    <source>
        <dbReference type="EMBL" id="PWA95296.1"/>
    </source>
</evidence>
<proteinExistence type="predicted"/>